<keyword evidence="2" id="KW-0812">Transmembrane</keyword>
<evidence type="ECO:0000313" key="3">
    <source>
        <dbReference type="EMBL" id="CAF1025306.1"/>
    </source>
</evidence>
<reference evidence="3" key="1">
    <citation type="submission" date="2021-02" db="EMBL/GenBank/DDBJ databases">
        <authorList>
            <person name="Nowell W R."/>
        </authorList>
    </citation>
    <scope>NUCLEOTIDE SEQUENCE</scope>
</reference>
<sequence>MEETNQKMKHRDIIVKNWLDKYKKGMENFDHSCDSLIKIIEKLELNDDNNNLPNISDTHREHIEQLYCMHNLDKLSSEQSVKAIDDILEDIAFRKKCLLSRLGTATSLLESKPEQIKLFNNTINKSIRMLEIISIVEKELNYLRENLQAIEQYTDEYDKLLRDDQFQDMPYSKYILLLEMLRVRTEELEIFDYFPQITQLMEKWQSNHDVGNEFKPKVLDLFKSVELDVKHLLSDDNCIYLLPYKIGVIGDRNVGKNFRVARICKLAICASRTIINTCFRRGYVVSQTRYRWLAAGASIIPFLDELPAFFGREKIRQTFGIHDNSTITNAFYRIKDSFEEYLIEKKLTVPKKYLKSGYFKYLISKKTKQIATTSGSDSIQYVKQEPTYQIQNKTSLIAGHAGTIIGRTGVILGTLGKVADDAARLIIPSSSIALRAVSITGIVVGAVLTPVFAGWTFYYTGKRMNKHLHLLCDDLVIILAYFIIAICNSCHEDRQLRVLTFSNEDSSFSNADSSSSGEDSLYSDEE</sequence>
<evidence type="ECO:0000256" key="1">
    <source>
        <dbReference type="SAM" id="MobiDB-lite"/>
    </source>
</evidence>
<protein>
    <submittedName>
        <fullName evidence="3">Uncharacterized protein</fullName>
    </submittedName>
</protein>
<organism evidence="3 4">
    <name type="scientific">Rotaria sordida</name>
    <dbReference type="NCBI Taxonomy" id="392033"/>
    <lineage>
        <taxon>Eukaryota</taxon>
        <taxon>Metazoa</taxon>
        <taxon>Spiralia</taxon>
        <taxon>Gnathifera</taxon>
        <taxon>Rotifera</taxon>
        <taxon>Eurotatoria</taxon>
        <taxon>Bdelloidea</taxon>
        <taxon>Philodinida</taxon>
        <taxon>Philodinidae</taxon>
        <taxon>Rotaria</taxon>
    </lineage>
</organism>
<feature type="compositionally biased region" description="Low complexity" evidence="1">
    <location>
        <begin position="505"/>
        <end position="520"/>
    </location>
</feature>
<keyword evidence="2" id="KW-0472">Membrane</keyword>
<evidence type="ECO:0000313" key="4">
    <source>
        <dbReference type="Proteomes" id="UP000663864"/>
    </source>
</evidence>
<accession>A0A814IJ77</accession>
<comment type="caution">
    <text evidence="3">The sequence shown here is derived from an EMBL/GenBank/DDBJ whole genome shotgun (WGS) entry which is preliminary data.</text>
</comment>
<evidence type="ECO:0000256" key="2">
    <source>
        <dbReference type="SAM" id="Phobius"/>
    </source>
</evidence>
<proteinExistence type="predicted"/>
<feature type="region of interest" description="Disordered" evidence="1">
    <location>
        <begin position="505"/>
        <end position="526"/>
    </location>
</feature>
<name>A0A814IJ77_9BILA</name>
<keyword evidence="2" id="KW-1133">Transmembrane helix</keyword>
<gene>
    <name evidence="3" type="ORF">ZHD862_LOCUS13753</name>
</gene>
<feature type="transmembrane region" description="Helical" evidence="2">
    <location>
        <begin position="432"/>
        <end position="455"/>
    </location>
</feature>
<dbReference type="AlphaFoldDB" id="A0A814IJ77"/>
<dbReference type="Proteomes" id="UP000663864">
    <property type="component" value="Unassembled WGS sequence"/>
</dbReference>
<dbReference type="EMBL" id="CAJNOT010000574">
    <property type="protein sequence ID" value="CAF1025306.1"/>
    <property type="molecule type" value="Genomic_DNA"/>
</dbReference>